<dbReference type="AlphaFoldDB" id="A0A9W6ISA1"/>
<dbReference type="HAMAP" id="MF_00983">
    <property type="entry name" value="PriA"/>
    <property type="match status" value="1"/>
</dbReference>
<name>A0A9W6ISA1_9HYPH</name>
<dbReference type="InterPro" id="IPR027417">
    <property type="entry name" value="P-loop_NTPase"/>
</dbReference>
<proteinExistence type="inferred from homology"/>
<dbReference type="GO" id="GO:0043138">
    <property type="term" value="F:3'-5' DNA helicase activity"/>
    <property type="evidence" value="ECO:0007669"/>
    <property type="project" value="UniProtKB-EC"/>
</dbReference>
<dbReference type="GO" id="GO:0016787">
    <property type="term" value="F:hydrolase activity"/>
    <property type="evidence" value="ECO:0007669"/>
    <property type="project" value="UniProtKB-KW"/>
</dbReference>
<dbReference type="InterPro" id="IPR014001">
    <property type="entry name" value="Helicase_ATP-bd"/>
</dbReference>
<keyword evidence="6 12" id="KW-0347">Helicase</keyword>
<keyword evidence="4 12" id="KW-0547">Nucleotide-binding</keyword>
<evidence type="ECO:0000256" key="7">
    <source>
        <dbReference type="ARBA" id="ARBA00022833"/>
    </source>
</evidence>
<dbReference type="GO" id="GO:0003677">
    <property type="term" value="F:DNA binding"/>
    <property type="evidence" value="ECO:0007669"/>
    <property type="project" value="UniProtKB-UniRule"/>
</dbReference>
<keyword evidence="7 12" id="KW-0862">Zinc</keyword>
<feature type="binding site" evidence="12">
    <location>
        <position position="482"/>
    </location>
    <ligand>
        <name>Zn(2+)</name>
        <dbReference type="ChEBI" id="CHEBI:29105"/>
        <label>2</label>
    </ligand>
</feature>
<comment type="similarity">
    <text evidence="12">Belongs to the helicase family. PriA subfamily.</text>
</comment>
<feature type="domain" description="Helicase ATP-binding" evidence="14">
    <location>
        <begin position="225"/>
        <end position="391"/>
    </location>
</feature>
<dbReference type="Gene3D" id="3.40.50.300">
    <property type="entry name" value="P-loop containing nucleotide triphosphate hydrolases"/>
    <property type="match status" value="2"/>
</dbReference>
<feature type="binding site" evidence="12">
    <location>
        <position position="492"/>
    </location>
    <ligand>
        <name>Zn(2+)</name>
        <dbReference type="ChEBI" id="CHEBI:29105"/>
        <label>1</label>
    </ligand>
</feature>
<dbReference type="Pfam" id="PF18319">
    <property type="entry name" value="Zn_ribbon_PriA"/>
    <property type="match status" value="1"/>
</dbReference>
<dbReference type="Proteomes" id="UP000758856">
    <property type="component" value="Unassembled WGS sequence"/>
</dbReference>
<evidence type="ECO:0000313" key="17">
    <source>
        <dbReference type="Proteomes" id="UP000758856"/>
    </source>
</evidence>
<evidence type="ECO:0000256" key="2">
    <source>
        <dbReference type="ARBA" id="ARBA00022705"/>
    </source>
</evidence>
<dbReference type="Gene3D" id="3.40.1440.60">
    <property type="entry name" value="PriA, 3(prime) DNA-binding domain"/>
    <property type="match status" value="1"/>
</dbReference>
<dbReference type="InterPro" id="IPR040498">
    <property type="entry name" value="PriA_CRR"/>
</dbReference>
<dbReference type="Pfam" id="PF00270">
    <property type="entry name" value="DEAD"/>
    <property type="match status" value="1"/>
</dbReference>
<evidence type="ECO:0000256" key="11">
    <source>
        <dbReference type="ARBA" id="ARBA00048988"/>
    </source>
</evidence>
<dbReference type="SUPFAM" id="SSF52540">
    <property type="entry name" value="P-loop containing nucleoside triphosphate hydrolases"/>
    <property type="match status" value="2"/>
</dbReference>
<keyword evidence="1 12" id="KW-0639">Primosome</keyword>
<keyword evidence="2 12" id="KW-0235">DNA replication</keyword>
<dbReference type="PANTHER" id="PTHR30580:SF0">
    <property type="entry name" value="PRIMOSOMAL PROTEIN N"/>
    <property type="match status" value="1"/>
</dbReference>
<evidence type="ECO:0000256" key="13">
    <source>
        <dbReference type="SAM" id="MobiDB-lite"/>
    </source>
</evidence>
<dbReference type="SMART" id="SM00490">
    <property type="entry name" value="HELICc"/>
    <property type="match status" value="1"/>
</dbReference>
<feature type="binding site" evidence="12">
    <location>
        <position position="455"/>
    </location>
    <ligand>
        <name>Zn(2+)</name>
        <dbReference type="ChEBI" id="CHEBI:29105"/>
        <label>1</label>
    </ligand>
</feature>
<sequence length="744" mass="78433">MRAGGRRGRPQAPAEAPLISTFAPPTVEVLLPVGLDRALTYAVPEGVAVGPGALVIAPLGRRLELGVVWDGAPPQVDASRLKTLEGVVDAPPLSEAMRRFVDWIAEYTLAPRGQVLRMALRGLDLGAAEPKPKIGVRATGQAPSRRTPARDKALAAASDGRVRAKAELAEAAGVSTSVVDGLLADGALQAATLPPPPRPPQPDPHRPGPPLSDAQASAANALAALAGARRFHVALVDGVTGSGKTEVYLEAVAAALKAGRQALVMAPEIALTGALLDRFADRFGARPAVWHASVGDKRRSAVRRGVASGEIRVVVAARSGLFLPFADLGLIVVDEEHDASYKQEEGVFYNARDMAVLRGRFEQAAVVLASATPSLESRVNAERGRYAKLALPDRFGGRALPRIEAIDMRTAGPPRGQWLAPKLVSAMIQTLAAGEQTLLFLNRRGYAPLTLCRACGHRMKCPNCSAWLVEHRFQARLVCHHCGHTGPTPRSCPSCGTADALVACGPGVERIRDEAQARFPEARIAILSSDLIAGGEALRAELDAIARGDVDIVVGTQMVTKGHNFPNLTLVGAVDADFALGAADPRAGERTFQILEQVAGRAGRGDRPGRALLQTHEPEHPVIKALVAADREGFYRVETAARQAAGMPPFGRLAALIVSGTTRETAEAHARVLARAAPKAEGVRVLGPAEAPLAMVRGRHRIRLLVQAGREVDVPAYLRAWLAAAAAPRGGVRVAVDVDPQSFV</sequence>
<evidence type="ECO:0000259" key="14">
    <source>
        <dbReference type="PROSITE" id="PS51192"/>
    </source>
</evidence>
<feature type="binding site" evidence="12">
    <location>
        <position position="461"/>
    </location>
    <ligand>
        <name>Zn(2+)</name>
        <dbReference type="ChEBI" id="CHEBI:29105"/>
        <label>2</label>
    </ligand>
</feature>
<evidence type="ECO:0000256" key="3">
    <source>
        <dbReference type="ARBA" id="ARBA00022723"/>
    </source>
</evidence>
<dbReference type="SMART" id="SM00487">
    <property type="entry name" value="DEXDc"/>
    <property type="match status" value="1"/>
</dbReference>
<reference evidence="15" key="1">
    <citation type="journal article" date="2014" name="Int. J. Syst. Evol. Microbiol.">
        <title>Complete genome sequence of Corynebacterium casei LMG S-19264T (=DSM 44701T), isolated from a smear-ripened cheese.</title>
        <authorList>
            <consortium name="US DOE Joint Genome Institute (JGI-PGF)"/>
            <person name="Walter F."/>
            <person name="Albersmeier A."/>
            <person name="Kalinowski J."/>
            <person name="Ruckert C."/>
        </authorList>
    </citation>
    <scope>NUCLEOTIDE SEQUENCE</scope>
    <source>
        <strain evidence="15">VKM B-1606</strain>
    </source>
</reference>
<dbReference type="EMBL" id="BSFF01000001">
    <property type="protein sequence ID" value="GLK54444.1"/>
    <property type="molecule type" value="Genomic_DNA"/>
</dbReference>
<keyword evidence="3 12" id="KW-0479">Metal-binding</keyword>
<evidence type="ECO:0000256" key="5">
    <source>
        <dbReference type="ARBA" id="ARBA00022801"/>
    </source>
</evidence>
<dbReference type="InterPro" id="IPR005259">
    <property type="entry name" value="PriA"/>
</dbReference>
<dbReference type="InterPro" id="IPR011545">
    <property type="entry name" value="DEAD/DEAH_box_helicase_dom"/>
</dbReference>
<feature type="binding site" evidence="12">
    <location>
        <position position="479"/>
    </location>
    <ligand>
        <name>Zn(2+)</name>
        <dbReference type="ChEBI" id="CHEBI:29105"/>
        <label>2</label>
    </ligand>
</feature>
<dbReference type="PROSITE" id="PS51192">
    <property type="entry name" value="HELICASE_ATP_BIND_1"/>
    <property type="match status" value="1"/>
</dbReference>
<dbReference type="EMBL" id="JAFBCY010000002">
    <property type="protein sequence ID" value="MBM7851387.1"/>
    <property type="molecule type" value="Genomic_DNA"/>
</dbReference>
<keyword evidence="5 12" id="KW-0378">Hydrolase</keyword>
<dbReference type="PANTHER" id="PTHR30580">
    <property type="entry name" value="PRIMOSOMAL PROTEIN N"/>
    <property type="match status" value="1"/>
</dbReference>
<evidence type="ECO:0000313" key="15">
    <source>
        <dbReference type="EMBL" id="GLK54444.1"/>
    </source>
</evidence>
<dbReference type="GO" id="GO:0008270">
    <property type="term" value="F:zinc ion binding"/>
    <property type="evidence" value="ECO:0007669"/>
    <property type="project" value="UniProtKB-UniRule"/>
</dbReference>
<comment type="subunit">
    <text evidence="12">Component of the replication restart primosome.</text>
</comment>
<dbReference type="EC" id="5.6.2.4" evidence="12"/>
<feature type="compositionally biased region" description="Pro residues" evidence="13">
    <location>
        <begin position="193"/>
        <end position="210"/>
    </location>
</feature>
<evidence type="ECO:0000256" key="6">
    <source>
        <dbReference type="ARBA" id="ARBA00022806"/>
    </source>
</evidence>
<evidence type="ECO:0000256" key="12">
    <source>
        <dbReference type="HAMAP-Rule" id="MF_00983"/>
    </source>
</evidence>
<comment type="caution">
    <text evidence="15">The sequence shown here is derived from an EMBL/GenBank/DDBJ whole genome shotgun (WGS) entry which is preliminary data.</text>
</comment>
<dbReference type="InterPro" id="IPR041236">
    <property type="entry name" value="PriA_C"/>
</dbReference>
<dbReference type="GO" id="GO:0006270">
    <property type="term" value="P:DNA replication initiation"/>
    <property type="evidence" value="ECO:0007669"/>
    <property type="project" value="TreeGrafter"/>
</dbReference>
<dbReference type="InterPro" id="IPR041222">
    <property type="entry name" value="PriA_3primeBD"/>
</dbReference>
<dbReference type="FunFam" id="3.40.50.300:FF:000489">
    <property type="entry name" value="Primosome assembly protein PriA"/>
    <property type="match status" value="1"/>
</dbReference>
<dbReference type="GO" id="GO:0006269">
    <property type="term" value="P:DNA replication, synthesis of primer"/>
    <property type="evidence" value="ECO:0007669"/>
    <property type="project" value="UniProtKB-KW"/>
</dbReference>
<feature type="binding site" evidence="12">
    <location>
        <position position="495"/>
    </location>
    <ligand>
        <name>Zn(2+)</name>
        <dbReference type="ChEBI" id="CHEBI:29105"/>
        <label>1</label>
    </ligand>
</feature>
<feature type="region of interest" description="Disordered" evidence="13">
    <location>
        <begin position="189"/>
        <end position="216"/>
    </location>
</feature>
<dbReference type="InterPro" id="IPR042115">
    <property type="entry name" value="PriA_3primeBD_sf"/>
</dbReference>
<evidence type="ECO:0000256" key="1">
    <source>
        <dbReference type="ARBA" id="ARBA00022515"/>
    </source>
</evidence>
<feature type="binding site" evidence="12">
    <location>
        <position position="464"/>
    </location>
    <ligand>
        <name>Zn(2+)</name>
        <dbReference type="ChEBI" id="CHEBI:29105"/>
        <label>2</label>
    </ligand>
</feature>
<evidence type="ECO:0000313" key="16">
    <source>
        <dbReference type="EMBL" id="MBM7851387.1"/>
    </source>
</evidence>
<comment type="cofactor">
    <cofactor evidence="12">
        <name>Zn(2+)</name>
        <dbReference type="ChEBI" id="CHEBI:29105"/>
    </cofactor>
    <text evidence="12">Binds 2 zinc ions per subunit.</text>
</comment>
<dbReference type="InterPro" id="IPR001650">
    <property type="entry name" value="Helicase_C-like"/>
</dbReference>
<dbReference type="GO" id="GO:1990077">
    <property type="term" value="C:primosome complex"/>
    <property type="evidence" value="ECO:0007669"/>
    <property type="project" value="UniProtKB-UniRule"/>
</dbReference>
<organism evidence="15 18">
    <name type="scientific">Methylopila capsulata</name>
    <dbReference type="NCBI Taxonomy" id="61654"/>
    <lineage>
        <taxon>Bacteria</taxon>
        <taxon>Pseudomonadati</taxon>
        <taxon>Pseudomonadota</taxon>
        <taxon>Alphaproteobacteria</taxon>
        <taxon>Hyphomicrobiales</taxon>
        <taxon>Methylopilaceae</taxon>
        <taxon>Methylopila</taxon>
    </lineage>
</organism>
<keyword evidence="8 12" id="KW-0067">ATP-binding</keyword>
<evidence type="ECO:0000313" key="18">
    <source>
        <dbReference type="Proteomes" id="UP001143400"/>
    </source>
</evidence>
<dbReference type="NCBIfam" id="NF004070">
    <property type="entry name" value="PRK05580.2-2"/>
    <property type="match status" value="1"/>
</dbReference>
<accession>A0A9W6ISA1</accession>
<keyword evidence="9 12" id="KW-0238">DNA-binding</keyword>
<dbReference type="CDD" id="cd17929">
    <property type="entry name" value="DEXHc_priA"/>
    <property type="match status" value="1"/>
</dbReference>
<dbReference type="Proteomes" id="UP001143400">
    <property type="component" value="Unassembled WGS sequence"/>
</dbReference>
<dbReference type="Pfam" id="PF18074">
    <property type="entry name" value="PriA_C"/>
    <property type="match status" value="1"/>
</dbReference>
<gene>
    <name evidence="12 15" type="primary">priA</name>
    <name evidence="15" type="ORF">GCM10008170_04630</name>
    <name evidence="16" type="ORF">JOD31_001612</name>
</gene>
<dbReference type="GO" id="GO:0005524">
    <property type="term" value="F:ATP binding"/>
    <property type="evidence" value="ECO:0007669"/>
    <property type="project" value="UniProtKB-UniRule"/>
</dbReference>
<comment type="function">
    <text evidence="12">Initiates the restart of stalled replication forks, which reloads the replicative helicase on sites other than the origin of replication. Recognizes and binds to abandoned replication forks and remodels them to uncover a helicase loading site. Promotes assembly of the primosome at these replication forks.</text>
</comment>
<reference evidence="16 17" key="2">
    <citation type="submission" date="2021-01" db="EMBL/GenBank/DDBJ databases">
        <title>Genomic Encyclopedia of Type Strains, Phase IV (KMG-IV): sequencing the most valuable type-strain genomes for metagenomic binning, comparative biology and taxonomic classification.</title>
        <authorList>
            <person name="Goeker M."/>
        </authorList>
    </citation>
    <scope>NUCLEOTIDE SEQUENCE [LARGE SCALE GENOMIC DNA]</scope>
    <source>
        <strain evidence="16 17">DSM 6130</strain>
    </source>
</reference>
<keyword evidence="17" id="KW-1185">Reference proteome</keyword>
<comment type="catalytic activity">
    <reaction evidence="12">
        <text>Couples ATP hydrolysis with the unwinding of duplex DNA by translocating in the 3'-5' direction.</text>
        <dbReference type="EC" id="5.6.2.4"/>
    </reaction>
</comment>
<keyword evidence="10 12" id="KW-0413">Isomerase</keyword>
<evidence type="ECO:0000256" key="4">
    <source>
        <dbReference type="ARBA" id="ARBA00022741"/>
    </source>
</evidence>
<evidence type="ECO:0000256" key="9">
    <source>
        <dbReference type="ARBA" id="ARBA00023125"/>
    </source>
</evidence>
<evidence type="ECO:0000256" key="8">
    <source>
        <dbReference type="ARBA" id="ARBA00022840"/>
    </source>
</evidence>
<comment type="catalytic activity">
    <reaction evidence="11 12">
        <text>ATP + H2O = ADP + phosphate + H(+)</text>
        <dbReference type="Rhea" id="RHEA:13065"/>
        <dbReference type="ChEBI" id="CHEBI:15377"/>
        <dbReference type="ChEBI" id="CHEBI:15378"/>
        <dbReference type="ChEBI" id="CHEBI:30616"/>
        <dbReference type="ChEBI" id="CHEBI:43474"/>
        <dbReference type="ChEBI" id="CHEBI:456216"/>
        <dbReference type="EC" id="5.6.2.4"/>
    </reaction>
</comment>
<protein>
    <recommendedName>
        <fullName evidence="12">Replication restart protein PriA</fullName>
    </recommendedName>
    <alternativeName>
        <fullName evidence="12">ATP-dependent DNA helicase PriA</fullName>
        <ecNumber evidence="12">5.6.2.4</ecNumber>
    </alternativeName>
    <alternativeName>
        <fullName evidence="12">DNA 3'-5' helicase PriA</fullName>
    </alternativeName>
</protein>
<dbReference type="NCBIfam" id="TIGR00595">
    <property type="entry name" value="priA"/>
    <property type="match status" value="1"/>
</dbReference>
<reference evidence="15" key="3">
    <citation type="submission" date="2023-01" db="EMBL/GenBank/DDBJ databases">
        <authorList>
            <person name="Sun Q."/>
            <person name="Evtushenko L."/>
        </authorList>
    </citation>
    <scope>NUCLEOTIDE SEQUENCE</scope>
    <source>
        <strain evidence="15">VKM B-1606</strain>
    </source>
</reference>
<dbReference type="GO" id="GO:0006310">
    <property type="term" value="P:DNA recombination"/>
    <property type="evidence" value="ECO:0007669"/>
    <property type="project" value="InterPro"/>
</dbReference>
<dbReference type="GO" id="GO:0006302">
    <property type="term" value="P:double-strand break repair"/>
    <property type="evidence" value="ECO:0007669"/>
    <property type="project" value="InterPro"/>
</dbReference>
<dbReference type="Pfam" id="PF17764">
    <property type="entry name" value="PriA_3primeBD"/>
    <property type="match status" value="1"/>
</dbReference>
<evidence type="ECO:0000256" key="10">
    <source>
        <dbReference type="ARBA" id="ARBA00023235"/>
    </source>
</evidence>
<dbReference type="CDD" id="cd18804">
    <property type="entry name" value="SF2_C_priA"/>
    <property type="match status" value="1"/>
</dbReference>
<feature type="binding site" evidence="12">
    <location>
        <position position="452"/>
    </location>
    <ligand>
        <name>Zn(2+)</name>
        <dbReference type="ChEBI" id="CHEBI:29105"/>
        <label>1</label>
    </ligand>
</feature>